<feature type="repeat" description="TPR" evidence="3">
    <location>
        <begin position="641"/>
        <end position="674"/>
    </location>
</feature>
<dbReference type="InterPro" id="IPR011990">
    <property type="entry name" value="TPR-like_helical_dom_sf"/>
</dbReference>
<keyword evidence="4" id="KW-0963">Cytoplasm</keyword>
<keyword evidence="2 3" id="KW-0802">TPR repeat</keyword>
<dbReference type="PANTHER" id="PTHR45641:SF19">
    <property type="entry name" value="NEPHROCYSTIN-3"/>
    <property type="match status" value="1"/>
</dbReference>
<dbReference type="InterPro" id="IPR019734">
    <property type="entry name" value="TPR_rpt"/>
</dbReference>
<evidence type="ECO:0000313" key="5">
    <source>
        <dbReference type="EMBL" id="CAF1176628.1"/>
    </source>
</evidence>
<comment type="subcellular location">
    <subcellularLocation>
        <location evidence="4">Cytoplasm</location>
        <location evidence="4">Cytoskeleton</location>
    </subcellularLocation>
</comment>
<proteinExistence type="inferred from homology"/>
<feature type="repeat" description="TPR" evidence="3">
    <location>
        <begin position="557"/>
        <end position="590"/>
    </location>
</feature>
<dbReference type="GO" id="GO:0005874">
    <property type="term" value="C:microtubule"/>
    <property type="evidence" value="ECO:0007669"/>
    <property type="project" value="UniProtKB-UniRule"/>
</dbReference>
<comment type="caution">
    <text evidence="5">The sequence shown here is derived from an EMBL/GenBank/DDBJ whole genome shotgun (WGS) entry which is preliminary data.</text>
</comment>
<feature type="repeat" description="TPR" evidence="3">
    <location>
        <begin position="515"/>
        <end position="548"/>
    </location>
</feature>
<dbReference type="PANTHER" id="PTHR45641">
    <property type="entry name" value="TETRATRICOPEPTIDE REPEAT PROTEIN (AFU_ORTHOLOGUE AFUA_6G03870)"/>
    <property type="match status" value="1"/>
</dbReference>
<comment type="function">
    <text evidence="4">Kinesin is a microtubule-associated force-producing protein that play a role in organelle transport.</text>
</comment>
<dbReference type="AlphaFoldDB" id="A0A814UJU9"/>
<dbReference type="GO" id="GO:0005871">
    <property type="term" value="C:kinesin complex"/>
    <property type="evidence" value="ECO:0007669"/>
    <property type="project" value="UniProtKB-UniRule"/>
</dbReference>
<sequence>MTSTSRKFRKRRLFTQSKNLQNLLLIWLDSDIPELSKNYYNSIEQLRTIIQPMKTFNNVDQCIEFFTTIEDKNVVMVTTTCFAQQIVPEIHDVSALHSIYIVCANEIIDKQWIQHWPKVKGIFTRIDLVCQSIEQSIWRSDRNIRIGLIAIHDDLSNQNLDEIDGSFMYTQLLKEILLEFEYNEESAKEFASYCREQYADSGYELSIVDRFEREYNCQTPIWWYTFPCFIYSLLNGALRTQEIETIITMGFFISDLHRQIEKLHAEQMANDHREPFIVYRGQGISNDEFKRMQKSQGGLLSFNSFLSTSTERDVSYLFAETIPSAPYARLNGTSYFSDNETEILFSMHTTFRIGEIQQINECERLWQVNLTLTADTDQLLATLTEKMREEIKGSTGWHQLGKLLIKLGALEQAEELYLTLLCVEYDDNQRRHFYHCLGLIKYSLGNYAEAIAFYEKALQICQQTLPPNHPNLAASYNNLASVYVNMHNYVEALSFAEKSIKISEESLPANHPDLAAAYNNIGGLYFRMGEYSMALTFHQKDLEIRQKALPCNHPSLATSYHNIGLLHNTMGHYSEALSFHDKALGIQKKILPPNHPDLAQTCDSIGSVYENMGQYSNALSFYEQSLSIRQQALPVNHPDLATSYSHVGSIYGRIGEYTKALFYQKKTLEIREKNHPLIMRN</sequence>
<name>A0A814UJU9_9BILA</name>
<dbReference type="SUPFAM" id="SSF56399">
    <property type="entry name" value="ADP-ribosylation"/>
    <property type="match status" value="1"/>
</dbReference>
<evidence type="ECO:0000256" key="2">
    <source>
        <dbReference type="ARBA" id="ARBA00022803"/>
    </source>
</evidence>
<organism evidence="5 6">
    <name type="scientific">Rotaria magnacalcarata</name>
    <dbReference type="NCBI Taxonomy" id="392030"/>
    <lineage>
        <taxon>Eukaryota</taxon>
        <taxon>Metazoa</taxon>
        <taxon>Spiralia</taxon>
        <taxon>Gnathifera</taxon>
        <taxon>Rotifera</taxon>
        <taxon>Eurotatoria</taxon>
        <taxon>Bdelloidea</taxon>
        <taxon>Philodinida</taxon>
        <taxon>Philodinidae</taxon>
        <taxon>Rotaria</taxon>
    </lineage>
</organism>
<evidence type="ECO:0000256" key="3">
    <source>
        <dbReference type="PROSITE-ProRule" id="PRU00339"/>
    </source>
</evidence>
<reference evidence="5" key="1">
    <citation type="submission" date="2021-02" db="EMBL/GenBank/DDBJ databases">
        <authorList>
            <person name="Nowell W R."/>
        </authorList>
    </citation>
    <scope>NUCLEOTIDE SEQUENCE</scope>
</reference>
<dbReference type="SMART" id="SM00028">
    <property type="entry name" value="TPR"/>
    <property type="match status" value="7"/>
</dbReference>
<comment type="similarity">
    <text evidence="4">Belongs to the kinesin light chain family.</text>
</comment>
<dbReference type="Pfam" id="PF13424">
    <property type="entry name" value="TPR_12"/>
    <property type="match status" value="3"/>
</dbReference>
<dbReference type="Proteomes" id="UP000663855">
    <property type="component" value="Unassembled WGS sequence"/>
</dbReference>
<gene>
    <name evidence="5" type="ORF">CJN711_LOCUS10793</name>
</gene>
<keyword evidence="4" id="KW-0505">Motor protein</keyword>
<evidence type="ECO:0000256" key="1">
    <source>
        <dbReference type="ARBA" id="ARBA00022737"/>
    </source>
</evidence>
<dbReference type="EMBL" id="CAJNOV010004460">
    <property type="protein sequence ID" value="CAF1176628.1"/>
    <property type="molecule type" value="Genomic_DNA"/>
</dbReference>
<feature type="repeat" description="TPR" evidence="3">
    <location>
        <begin position="473"/>
        <end position="506"/>
    </location>
</feature>
<protein>
    <recommendedName>
        <fullName evidence="4">Kinesin light chain</fullName>
    </recommendedName>
</protein>
<feature type="repeat" description="TPR" evidence="3">
    <location>
        <begin position="599"/>
        <end position="632"/>
    </location>
</feature>
<accession>A0A814UJU9</accession>
<keyword evidence="4" id="KW-0206">Cytoskeleton</keyword>
<keyword evidence="4" id="KW-0493">Microtubule</keyword>
<feature type="repeat" description="TPR" evidence="3">
    <location>
        <begin position="431"/>
        <end position="464"/>
    </location>
</feature>
<dbReference type="Gene3D" id="3.90.176.10">
    <property type="entry name" value="Toxin ADP-ribosyltransferase, Chain A, domain 1"/>
    <property type="match status" value="1"/>
</dbReference>
<dbReference type="SUPFAM" id="SSF81901">
    <property type="entry name" value="HCP-like"/>
    <property type="match status" value="1"/>
</dbReference>
<comment type="subunit">
    <text evidence="4">Oligomeric complex composed of two heavy chains and two light chains.</text>
</comment>
<keyword evidence="1" id="KW-0677">Repeat</keyword>
<dbReference type="PROSITE" id="PS50005">
    <property type="entry name" value="TPR"/>
    <property type="match status" value="6"/>
</dbReference>
<evidence type="ECO:0000256" key="4">
    <source>
        <dbReference type="RuleBase" id="RU367020"/>
    </source>
</evidence>
<dbReference type="PRINTS" id="PR00381">
    <property type="entry name" value="KINESINLIGHT"/>
</dbReference>
<evidence type="ECO:0000313" key="6">
    <source>
        <dbReference type="Proteomes" id="UP000663855"/>
    </source>
</evidence>
<dbReference type="Gene3D" id="1.25.40.10">
    <property type="entry name" value="Tetratricopeptide repeat domain"/>
    <property type="match status" value="2"/>
</dbReference>